<dbReference type="Pfam" id="PF00762">
    <property type="entry name" value="Ferrochelatase"/>
    <property type="match status" value="1"/>
</dbReference>
<evidence type="ECO:0000256" key="2">
    <source>
        <dbReference type="ARBA" id="ARBA00023004"/>
    </source>
</evidence>
<proteinExistence type="inferred from homology"/>
<dbReference type="Proteomes" id="UP001291687">
    <property type="component" value="Unassembled WGS sequence"/>
</dbReference>
<keyword evidence="2 7" id="KW-0408">Iron</keyword>
<evidence type="ECO:0000256" key="5">
    <source>
        <dbReference type="ARBA" id="ARBA00023244"/>
    </source>
</evidence>
<organism evidence="8 9">
    <name type="scientific">Candidatus Megaera venefica</name>
    <dbReference type="NCBI Taxonomy" id="2055910"/>
    <lineage>
        <taxon>Bacteria</taxon>
        <taxon>Pseudomonadati</taxon>
        <taxon>Pseudomonadota</taxon>
        <taxon>Alphaproteobacteria</taxon>
        <taxon>Rickettsiales</taxon>
        <taxon>Rickettsiaceae</taxon>
        <taxon>Candidatus Megaera</taxon>
    </lineage>
</organism>
<evidence type="ECO:0000256" key="4">
    <source>
        <dbReference type="ARBA" id="ARBA00023239"/>
    </source>
</evidence>
<evidence type="ECO:0000256" key="1">
    <source>
        <dbReference type="ARBA" id="ARBA00007718"/>
    </source>
</evidence>
<reference evidence="8 9" key="1">
    <citation type="submission" date="2023-03" db="EMBL/GenBank/DDBJ databases">
        <title>Host association and intracellularity evolved multiple times independently in the Rickettsiales.</title>
        <authorList>
            <person name="Castelli M."/>
            <person name="Nardi T."/>
            <person name="Gammuto L."/>
            <person name="Bellinzona G."/>
            <person name="Sabaneyeva E."/>
            <person name="Potekhin A."/>
            <person name="Serra V."/>
            <person name="Petroni G."/>
            <person name="Sassera D."/>
        </authorList>
    </citation>
    <scope>NUCLEOTIDE SEQUENCE [LARGE SCALE GENOMIC DNA]</scope>
    <source>
        <strain evidence="8 9">Sr 2-6</strain>
    </source>
</reference>
<comment type="pathway">
    <text evidence="7">Porphyrin-containing compound metabolism; protoheme biosynthesis; protoheme from protoporphyrin-IX: step 1/1.</text>
</comment>
<dbReference type="InterPro" id="IPR019772">
    <property type="entry name" value="Ferrochelatase_AS"/>
</dbReference>
<dbReference type="PANTHER" id="PTHR11108:SF1">
    <property type="entry name" value="FERROCHELATASE, MITOCHONDRIAL"/>
    <property type="match status" value="1"/>
</dbReference>
<keyword evidence="7" id="KW-0963">Cytoplasm</keyword>
<dbReference type="CDD" id="cd00419">
    <property type="entry name" value="Ferrochelatase_C"/>
    <property type="match status" value="1"/>
</dbReference>
<comment type="similarity">
    <text evidence="1 7">Belongs to the ferrochelatase family.</text>
</comment>
<evidence type="ECO:0000313" key="9">
    <source>
        <dbReference type="Proteomes" id="UP001291687"/>
    </source>
</evidence>
<comment type="catalytic activity">
    <reaction evidence="6">
        <text>Fe-coproporphyrin III + 2 H(+) = coproporphyrin III + Fe(2+)</text>
        <dbReference type="Rhea" id="RHEA:49572"/>
        <dbReference type="ChEBI" id="CHEBI:15378"/>
        <dbReference type="ChEBI" id="CHEBI:29033"/>
        <dbReference type="ChEBI" id="CHEBI:68438"/>
        <dbReference type="ChEBI" id="CHEBI:131725"/>
        <dbReference type="EC" id="4.99.1.9"/>
    </reaction>
    <physiologicalReaction direction="right-to-left" evidence="6">
        <dbReference type="Rhea" id="RHEA:49574"/>
    </physiologicalReaction>
</comment>
<protein>
    <recommendedName>
        <fullName evidence="7">Ferrochelatase</fullName>
        <ecNumber evidence="7">4.98.1.1</ecNumber>
    </recommendedName>
</protein>
<comment type="function">
    <text evidence="7">Catalyzes the ferrous insertion into protoporphyrin IX.</text>
</comment>
<name>A0ABU5NED3_9RICK</name>
<keyword evidence="3 7" id="KW-0350">Heme biosynthesis</keyword>
<keyword evidence="5 7" id="KW-0627">Porphyrin biosynthesis</keyword>
<sequence>MIKDIISKTICCYPLDDNFVKAHVNLIIEAINKVKDKNNYRVLFSAHGLPKKIIESGDPYQWQIEASVNEVIDQMPFEGFDYKITYQSRVGPLEWIGPSTEDEIENAVKDGKELVIVPIAFVSEHSETLVELDIEYKHIADKKGVNYIRVPTLSINNLFIKSLSEIILKAQDKDGEFLTSSSFLRICPSNFTKCPCKKIN</sequence>
<dbReference type="InterPro" id="IPR033644">
    <property type="entry name" value="Ferrochelatase_C"/>
</dbReference>
<keyword evidence="4 7" id="KW-0456">Lyase</keyword>
<dbReference type="SUPFAM" id="SSF53800">
    <property type="entry name" value="Chelatase"/>
    <property type="match status" value="1"/>
</dbReference>
<gene>
    <name evidence="8" type="ORF">Megvenef_01507</name>
</gene>
<evidence type="ECO:0000256" key="7">
    <source>
        <dbReference type="RuleBase" id="RU000607"/>
    </source>
</evidence>
<comment type="catalytic activity">
    <reaction evidence="7">
        <text>heme b + 2 H(+) = protoporphyrin IX + Fe(2+)</text>
        <dbReference type="Rhea" id="RHEA:22584"/>
        <dbReference type="ChEBI" id="CHEBI:15378"/>
        <dbReference type="ChEBI" id="CHEBI:29033"/>
        <dbReference type="ChEBI" id="CHEBI:57306"/>
        <dbReference type="ChEBI" id="CHEBI:60344"/>
        <dbReference type="EC" id="4.98.1.1"/>
    </reaction>
</comment>
<accession>A0ABU5NED3</accession>
<dbReference type="PANTHER" id="PTHR11108">
    <property type="entry name" value="FERROCHELATASE"/>
    <property type="match status" value="1"/>
</dbReference>
<evidence type="ECO:0000256" key="3">
    <source>
        <dbReference type="ARBA" id="ARBA00023133"/>
    </source>
</evidence>
<comment type="subcellular location">
    <subcellularLocation>
        <location evidence="7">Cytoplasm</location>
    </subcellularLocation>
</comment>
<evidence type="ECO:0000256" key="6">
    <source>
        <dbReference type="ARBA" id="ARBA00024536"/>
    </source>
</evidence>
<keyword evidence="9" id="KW-1185">Reference proteome</keyword>
<comment type="caution">
    <text evidence="8">The sequence shown here is derived from an EMBL/GenBank/DDBJ whole genome shotgun (WGS) entry which is preliminary data.</text>
</comment>
<dbReference type="PROSITE" id="PS00534">
    <property type="entry name" value="FERROCHELATASE"/>
    <property type="match status" value="1"/>
</dbReference>
<dbReference type="EMBL" id="JARJFB010000162">
    <property type="protein sequence ID" value="MEA0971527.1"/>
    <property type="molecule type" value="Genomic_DNA"/>
</dbReference>
<dbReference type="NCBIfam" id="TIGR00109">
    <property type="entry name" value="hemH"/>
    <property type="match status" value="1"/>
</dbReference>
<dbReference type="InterPro" id="IPR001015">
    <property type="entry name" value="Ferrochelatase"/>
</dbReference>
<evidence type="ECO:0000313" key="8">
    <source>
        <dbReference type="EMBL" id="MEA0971527.1"/>
    </source>
</evidence>
<dbReference type="EC" id="4.98.1.1" evidence="7"/>
<dbReference type="Gene3D" id="3.40.50.1400">
    <property type="match status" value="1"/>
</dbReference>